<accession>A0A9D4GBY1</accession>
<dbReference type="Proteomes" id="UP000828390">
    <property type="component" value="Unassembled WGS sequence"/>
</dbReference>
<comment type="caution">
    <text evidence="1">The sequence shown here is derived from an EMBL/GenBank/DDBJ whole genome shotgun (WGS) entry which is preliminary data.</text>
</comment>
<dbReference type="EMBL" id="JAIWYP010000006">
    <property type="protein sequence ID" value="KAH3814396.1"/>
    <property type="molecule type" value="Genomic_DNA"/>
</dbReference>
<organism evidence="1 2">
    <name type="scientific">Dreissena polymorpha</name>
    <name type="common">Zebra mussel</name>
    <name type="synonym">Mytilus polymorpha</name>
    <dbReference type="NCBI Taxonomy" id="45954"/>
    <lineage>
        <taxon>Eukaryota</taxon>
        <taxon>Metazoa</taxon>
        <taxon>Spiralia</taxon>
        <taxon>Lophotrochozoa</taxon>
        <taxon>Mollusca</taxon>
        <taxon>Bivalvia</taxon>
        <taxon>Autobranchia</taxon>
        <taxon>Heteroconchia</taxon>
        <taxon>Euheterodonta</taxon>
        <taxon>Imparidentia</taxon>
        <taxon>Neoheterodontei</taxon>
        <taxon>Myida</taxon>
        <taxon>Dreissenoidea</taxon>
        <taxon>Dreissenidae</taxon>
        <taxon>Dreissena</taxon>
    </lineage>
</organism>
<reference evidence="1" key="2">
    <citation type="submission" date="2020-11" db="EMBL/GenBank/DDBJ databases">
        <authorList>
            <person name="McCartney M.A."/>
            <person name="Auch B."/>
            <person name="Kono T."/>
            <person name="Mallez S."/>
            <person name="Becker A."/>
            <person name="Gohl D.M."/>
            <person name="Silverstein K.A.T."/>
            <person name="Koren S."/>
            <person name="Bechman K.B."/>
            <person name="Herman A."/>
            <person name="Abrahante J.E."/>
            <person name="Garbe J."/>
        </authorList>
    </citation>
    <scope>NUCLEOTIDE SEQUENCE</scope>
    <source>
        <strain evidence="1">Duluth1</strain>
        <tissue evidence="1">Whole animal</tissue>
    </source>
</reference>
<reference evidence="1" key="1">
    <citation type="journal article" date="2019" name="bioRxiv">
        <title>The Genome of the Zebra Mussel, Dreissena polymorpha: A Resource for Invasive Species Research.</title>
        <authorList>
            <person name="McCartney M.A."/>
            <person name="Auch B."/>
            <person name="Kono T."/>
            <person name="Mallez S."/>
            <person name="Zhang Y."/>
            <person name="Obille A."/>
            <person name="Becker A."/>
            <person name="Abrahante J.E."/>
            <person name="Garbe J."/>
            <person name="Badalamenti J.P."/>
            <person name="Herman A."/>
            <person name="Mangelson H."/>
            <person name="Liachko I."/>
            <person name="Sullivan S."/>
            <person name="Sone E.D."/>
            <person name="Koren S."/>
            <person name="Silverstein K.A.T."/>
            <person name="Beckman K.B."/>
            <person name="Gohl D.M."/>
        </authorList>
    </citation>
    <scope>NUCLEOTIDE SEQUENCE</scope>
    <source>
        <strain evidence="1">Duluth1</strain>
        <tissue evidence="1">Whole animal</tissue>
    </source>
</reference>
<protein>
    <submittedName>
        <fullName evidence="1">Uncharacterized protein</fullName>
    </submittedName>
</protein>
<name>A0A9D4GBY1_DREPO</name>
<sequence length="62" mass="7424">MVQQRPYRRPTNDKSLLGFGNKARLYVQDFLHYTLERGLRRGFQQKSWIDTGDKRTSLPMHD</sequence>
<evidence type="ECO:0000313" key="2">
    <source>
        <dbReference type="Proteomes" id="UP000828390"/>
    </source>
</evidence>
<proteinExistence type="predicted"/>
<keyword evidence="2" id="KW-1185">Reference proteome</keyword>
<evidence type="ECO:0000313" key="1">
    <source>
        <dbReference type="EMBL" id="KAH3814396.1"/>
    </source>
</evidence>
<dbReference type="AlphaFoldDB" id="A0A9D4GBY1"/>
<gene>
    <name evidence="1" type="ORF">DPMN_142892</name>
</gene>